<accession>A0A0K2GEF8</accession>
<reference evidence="3 4" key="1">
    <citation type="journal article" date="2015" name="Proc. Natl. Acad. Sci. U.S.A.">
        <title>Expanded metabolic versatility of ubiquitous nitrite-oxidizing bacteria from the genus Nitrospira.</title>
        <authorList>
            <person name="Koch H."/>
            <person name="Lucker S."/>
            <person name="Albertsen M."/>
            <person name="Kitzinger K."/>
            <person name="Herbold C."/>
            <person name="Spieck E."/>
            <person name="Nielsen P.H."/>
            <person name="Wagner M."/>
            <person name="Daims H."/>
        </authorList>
    </citation>
    <scope>NUCLEOTIDE SEQUENCE [LARGE SCALE GENOMIC DNA]</scope>
    <source>
        <strain evidence="3 4">NSP M-1</strain>
    </source>
</reference>
<evidence type="ECO:0000259" key="2">
    <source>
        <dbReference type="Pfam" id="PF05362"/>
    </source>
</evidence>
<dbReference type="InterPro" id="IPR020568">
    <property type="entry name" value="Ribosomal_Su5_D2-typ_SF"/>
</dbReference>
<dbReference type="Proteomes" id="UP000069205">
    <property type="component" value="Chromosome"/>
</dbReference>
<name>A0A0K2GEF8_NITMO</name>
<keyword evidence="1" id="KW-0732">Signal</keyword>
<evidence type="ECO:0000313" key="3">
    <source>
        <dbReference type="EMBL" id="ALA58977.1"/>
    </source>
</evidence>
<dbReference type="KEGG" id="nmv:NITMOv2_2564"/>
<feature type="chain" id="PRO_5005476771" evidence="1">
    <location>
        <begin position="24"/>
        <end position="219"/>
    </location>
</feature>
<feature type="signal peptide" evidence="1">
    <location>
        <begin position="1"/>
        <end position="23"/>
    </location>
</feature>
<dbReference type="GO" id="GO:0006508">
    <property type="term" value="P:proteolysis"/>
    <property type="evidence" value="ECO:0007669"/>
    <property type="project" value="InterPro"/>
</dbReference>
<evidence type="ECO:0000313" key="4">
    <source>
        <dbReference type="Proteomes" id="UP000069205"/>
    </source>
</evidence>
<dbReference type="GO" id="GO:0004252">
    <property type="term" value="F:serine-type endopeptidase activity"/>
    <property type="evidence" value="ECO:0007669"/>
    <property type="project" value="InterPro"/>
</dbReference>
<evidence type="ECO:0000256" key="1">
    <source>
        <dbReference type="SAM" id="SignalP"/>
    </source>
</evidence>
<dbReference type="InterPro" id="IPR008269">
    <property type="entry name" value="Lon_proteolytic"/>
</dbReference>
<dbReference type="Pfam" id="PF05362">
    <property type="entry name" value="Lon_C"/>
    <property type="match status" value="1"/>
</dbReference>
<keyword evidence="4" id="KW-1185">Reference proteome</keyword>
<dbReference type="OrthoDB" id="2356897at2"/>
<dbReference type="Gene3D" id="3.30.230.10">
    <property type="match status" value="1"/>
</dbReference>
<sequence length="219" mass="23787">MLMRLALGMLIWSILRSAAPAEAAAPPARQQLITFLGVTMERRMGEEPKGAVGQLVVEWTPRSDHDGMTVTCSQGFSPYTMTSIVSAIERVARMAGMESSSWNVVIRRHDEGQPYGTVYGDSLSAMVGLTVLALAKGDQVLPDRVLTGTITADGRLGPVSAVNSKIAAAHARHFRRVIVPDSLDPTDRDWHTPFLMQVSPIQSVSAAYQALTDRQMALR</sequence>
<dbReference type="SUPFAM" id="SSF54211">
    <property type="entry name" value="Ribosomal protein S5 domain 2-like"/>
    <property type="match status" value="1"/>
</dbReference>
<gene>
    <name evidence="3" type="ORF">NITMOv2_2564</name>
</gene>
<dbReference type="InterPro" id="IPR014721">
    <property type="entry name" value="Ribsml_uS5_D2-typ_fold_subgr"/>
</dbReference>
<dbReference type="GO" id="GO:0004176">
    <property type="term" value="F:ATP-dependent peptidase activity"/>
    <property type="evidence" value="ECO:0007669"/>
    <property type="project" value="InterPro"/>
</dbReference>
<dbReference type="AlphaFoldDB" id="A0A0K2GEF8"/>
<dbReference type="STRING" id="42253.NITMOv2_2564"/>
<dbReference type="RefSeq" id="WP_053380066.1">
    <property type="nucleotide sequence ID" value="NZ_CP011801.1"/>
</dbReference>
<protein>
    <submittedName>
        <fullName evidence="3">Secreted protein</fullName>
    </submittedName>
</protein>
<organism evidence="3 4">
    <name type="scientific">Nitrospira moscoviensis</name>
    <dbReference type="NCBI Taxonomy" id="42253"/>
    <lineage>
        <taxon>Bacteria</taxon>
        <taxon>Pseudomonadati</taxon>
        <taxon>Nitrospirota</taxon>
        <taxon>Nitrospiria</taxon>
        <taxon>Nitrospirales</taxon>
        <taxon>Nitrospiraceae</taxon>
        <taxon>Nitrospira</taxon>
    </lineage>
</organism>
<dbReference type="EMBL" id="CP011801">
    <property type="protein sequence ID" value="ALA58977.1"/>
    <property type="molecule type" value="Genomic_DNA"/>
</dbReference>
<feature type="domain" description="Lon proteolytic" evidence="2">
    <location>
        <begin position="114"/>
        <end position="182"/>
    </location>
</feature>
<dbReference type="PATRIC" id="fig|42253.5.peg.2529"/>
<proteinExistence type="predicted"/>